<geneLocation type="mitochondrion" evidence="1"/>
<proteinExistence type="predicted"/>
<organism evidence="1">
    <name type="scientific">Utricularia reniformis</name>
    <dbReference type="NCBI Taxonomy" id="192314"/>
    <lineage>
        <taxon>Eukaryota</taxon>
        <taxon>Viridiplantae</taxon>
        <taxon>Streptophyta</taxon>
        <taxon>Embryophyta</taxon>
        <taxon>Tracheophyta</taxon>
        <taxon>Spermatophyta</taxon>
        <taxon>Magnoliopsida</taxon>
        <taxon>eudicotyledons</taxon>
        <taxon>Gunneridae</taxon>
        <taxon>Pentapetalae</taxon>
        <taxon>asterids</taxon>
        <taxon>lamiids</taxon>
        <taxon>Lamiales</taxon>
        <taxon>Lentibulariaceae</taxon>
        <taxon>Utricularia</taxon>
    </lineage>
</organism>
<dbReference type="EMBL" id="KY774314">
    <property type="protein sequence ID" value="ART30592.1"/>
    <property type="molecule type" value="Genomic_DNA"/>
</dbReference>
<keyword evidence="1" id="KW-0496">Mitochondrion</keyword>
<sequence>MSIGRNVRCAPVAFRSLLSLLPGLRVGANSIPRSRHSFFRLRPGCELGPRSSCGE</sequence>
<reference evidence="1" key="1">
    <citation type="submission" date="2017-03" db="EMBL/GenBank/DDBJ databases">
        <title>The mitochondrial genome of the carnivorous plant Utricularia reniformis (Lentibulariaceae): structure, comparative analysis and evolutionary landmarks.</title>
        <authorList>
            <person name="Silva S.R."/>
            <person name="Alvarenga D.O."/>
            <person name="Michael T.P."/>
            <person name="Miranda V.F.O."/>
            <person name="Varani A.M."/>
        </authorList>
    </citation>
    <scope>NUCLEOTIDE SEQUENCE</scope>
</reference>
<protein>
    <submittedName>
        <fullName evidence="1">Uncharacterized protein</fullName>
    </submittedName>
</protein>
<dbReference type="AlphaFoldDB" id="A0A1Y0AZI5"/>
<evidence type="ECO:0000313" key="1">
    <source>
        <dbReference type="EMBL" id="ART30592.1"/>
    </source>
</evidence>
<name>A0A1Y0AZI5_9LAMI</name>
<accession>A0A1Y0AZI5</accession>
<gene>
    <name evidence="1" type="ORF">AEK19_MT0318</name>
</gene>